<evidence type="ECO:0000313" key="8">
    <source>
        <dbReference type="Proteomes" id="UP000237144"/>
    </source>
</evidence>
<keyword evidence="4" id="KW-0677">Repeat</keyword>
<reference evidence="7 8" key="1">
    <citation type="journal article" date="2018" name="Front. Microbiol.">
        <title>Prospects for Fungal Bioremediation of Acidic Radioactive Waste Sites: Characterization and Genome Sequence of Rhodotorula taiwanensis MD1149.</title>
        <authorList>
            <person name="Tkavc R."/>
            <person name="Matrosova V.Y."/>
            <person name="Grichenko O.E."/>
            <person name="Gostincar C."/>
            <person name="Volpe R.P."/>
            <person name="Klimenkova P."/>
            <person name="Gaidamakova E.K."/>
            <person name="Zhou C.E."/>
            <person name="Stewart B.J."/>
            <person name="Lyman M.G."/>
            <person name="Malfatti S.A."/>
            <person name="Rubinfeld B."/>
            <person name="Courtot M."/>
            <person name="Singh J."/>
            <person name="Dalgard C.L."/>
            <person name="Hamilton T."/>
            <person name="Frey K.G."/>
            <person name="Gunde-Cimerman N."/>
            <person name="Dugan L."/>
            <person name="Daly M.J."/>
        </authorList>
    </citation>
    <scope>NUCLEOTIDE SEQUENCE [LARGE SCALE GENOMIC DNA]</scope>
    <source>
        <strain evidence="7 8">MD1149</strain>
    </source>
</reference>
<evidence type="ECO:0000256" key="5">
    <source>
        <dbReference type="PROSITE-ProRule" id="PRU00221"/>
    </source>
</evidence>
<name>A0A2S5BEZ7_9BASI</name>
<comment type="similarity">
    <text evidence="1">Belongs to the WD repeat LST8 family.</text>
</comment>
<dbReference type="SUPFAM" id="SSF50998">
    <property type="entry name" value="Quinoprotein alcohol dehydrogenase-like"/>
    <property type="match status" value="1"/>
</dbReference>
<dbReference type="PROSITE" id="PS50294">
    <property type="entry name" value="WD_REPEATS_REGION"/>
    <property type="match status" value="4"/>
</dbReference>
<dbReference type="Proteomes" id="UP000237144">
    <property type="component" value="Unassembled WGS sequence"/>
</dbReference>
<dbReference type="InterPro" id="IPR011047">
    <property type="entry name" value="Quinoprotein_ADH-like_sf"/>
</dbReference>
<feature type="repeat" description="WD" evidence="5">
    <location>
        <begin position="178"/>
        <end position="219"/>
    </location>
</feature>
<dbReference type="GO" id="GO:0031931">
    <property type="term" value="C:TORC1 complex"/>
    <property type="evidence" value="ECO:0007669"/>
    <property type="project" value="InterPro"/>
</dbReference>
<keyword evidence="8" id="KW-1185">Reference proteome</keyword>
<dbReference type="PANTHER" id="PTHR19842">
    <property type="entry name" value="G BETA-LIKE PROTEIN GBL"/>
    <property type="match status" value="1"/>
</dbReference>
<evidence type="ECO:0000256" key="3">
    <source>
        <dbReference type="ARBA" id="ARBA00022574"/>
    </source>
</evidence>
<feature type="repeat" description="WD" evidence="5">
    <location>
        <begin position="269"/>
        <end position="300"/>
    </location>
</feature>
<dbReference type="GO" id="GO:0032956">
    <property type="term" value="P:regulation of actin cytoskeleton organization"/>
    <property type="evidence" value="ECO:0007669"/>
    <property type="project" value="TreeGrafter"/>
</dbReference>
<evidence type="ECO:0000256" key="1">
    <source>
        <dbReference type="ARBA" id="ARBA00009890"/>
    </source>
</evidence>
<feature type="repeat" description="WD" evidence="5">
    <location>
        <begin position="137"/>
        <end position="178"/>
    </location>
</feature>
<organism evidence="7 8">
    <name type="scientific">Rhodotorula taiwanensis</name>
    <dbReference type="NCBI Taxonomy" id="741276"/>
    <lineage>
        <taxon>Eukaryota</taxon>
        <taxon>Fungi</taxon>
        <taxon>Dikarya</taxon>
        <taxon>Basidiomycota</taxon>
        <taxon>Pucciniomycotina</taxon>
        <taxon>Microbotryomycetes</taxon>
        <taxon>Sporidiobolales</taxon>
        <taxon>Sporidiobolaceae</taxon>
        <taxon>Rhodotorula</taxon>
    </lineage>
</organism>
<dbReference type="EMBL" id="PJQD01000017">
    <property type="protein sequence ID" value="POY75356.1"/>
    <property type="molecule type" value="Genomic_DNA"/>
</dbReference>
<evidence type="ECO:0000313" key="7">
    <source>
        <dbReference type="EMBL" id="POY75356.1"/>
    </source>
</evidence>
<dbReference type="AlphaFoldDB" id="A0A2S5BEZ7"/>
<dbReference type="CDD" id="cd00200">
    <property type="entry name" value="WD40"/>
    <property type="match status" value="1"/>
</dbReference>
<dbReference type="InterPro" id="IPR015943">
    <property type="entry name" value="WD40/YVTN_repeat-like_dom_sf"/>
</dbReference>
<protein>
    <recommendedName>
        <fullName evidence="2">Target of rapamycin complex subunit LST8</fullName>
    </recommendedName>
</protein>
<gene>
    <name evidence="7" type="ORF">BMF94_1585</name>
</gene>
<dbReference type="OrthoDB" id="400at2759"/>
<dbReference type="Pfam" id="PF00400">
    <property type="entry name" value="WD40"/>
    <property type="match status" value="5"/>
</dbReference>
<feature type="region of interest" description="Disordered" evidence="6">
    <location>
        <begin position="308"/>
        <end position="347"/>
    </location>
</feature>
<feature type="repeat" description="WD" evidence="5">
    <location>
        <begin position="365"/>
        <end position="406"/>
    </location>
</feature>
<proteinExistence type="inferred from homology"/>
<evidence type="ECO:0000256" key="6">
    <source>
        <dbReference type="SAM" id="MobiDB-lite"/>
    </source>
</evidence>
<accession>A0A2S5BEZ7</accession>
<comment type="caution">
    <text evidence="7">The sequence shown here is derived from an EMBL/GenBank/DDBJ whole genome shotgun (WGS) entry which is preliminary data.</text>
</comment>
<keyword evidence="3 5" id="KW-0853">WD repeat</keyword>
<dbReference type="InterPro" id="IPR020472">
    <property type="entry name" value="WD40_PAC1"/>
</dbReference>
<feature type="repeat" description="WD" evidence="5">
    <location>
        <begin position="65"/>
        <end position="78"/>
    </location>
</feature>
<dbReference type="PANTHER" id="PTHR19842:SF0">
    <property type="entry name" value="TARGET OF RAPAMYCIN COMPLEX SUBUNIT LST8"/>
    <property type="match status" value="1"/>
</dbReference>
<evidence type="ECO:0000256" key="2">
    <source>
        <dbReference type="ARBA" id="ARBA00018867"/>
    </source>
</evidence>
<dbReference type="SMART" id="SM00320">
    <property type="entry name" value="WD40"/>
    <property type="match status" value="7"/>
</dbReference>
<dbReference type="GO" id="GO:0031929">
    <property type="term" value="P:TOR signaling"/>
    <property type="evidence" value="ECO:0007669"/>
    <property type="project" value="InterPro"/>
</dbReference>
<feature type="region of interest" description="Disordered" evidence="6">
    <location>
        <begin position="1"/>
        <end position="55"/>
    </location>
</feature>
<evidence type="ECO:0000256" key="4">
    <source>
        <dbReference type="ARBA" id="ARBA00022737"/>
    </source>
</evidence>
<feature type="compositionally biased region" description="Low complexity" evidence="6">
    <location>
        <begin position="308"/>
        <end position="335"/>
    </location>
</feature>
<dbReference type="PROSITE" id="PS00678">
    <property type="entry name" value="WD_REPEATS_1"/>
    <property type="match status" value="3"/>
</dbReference>
<feature type="compositionally biased region" description="Low complexity" evidence="6">
    <location>
        <begin position="35"/>
        <end position="54"/>
    </location>
</feature>
<dbReference type="InterPro" id="IPR037588">
    <property type="entry name" value="MLST8"/>
</dbReference>
<sequence>MPARDRVVLPATAHLPAQTSQQQQQQYHPNPPPTSASAAPHGHTHATHAQQPQSNAQADALSVILVTGSYDGTIRYWEAWSGICSRTIQTQDHQPNRLAISPDKRFLAAAGVGTVKLYDVAQSAAASSTNVAPLVTLTGHTANVTSLAWQNEAKWLVSGSEDGTVKIWDIRTSSPQRNYAHLASVNDLALHSNQGELISCDQNGAIKVWDLGGDRCSHELLPEEDVPMRSVSIASDGSALVGGNHKGVVYVWTIQPGLAFTDLQPKTRFQAHSRYLIRVLVSPDTKQLATCSADTTIKIWTPVLPSSTSATSSASPSPQFPPSTSSPTSFDPSTQATDPNAPGALGGYARGGIADGTGFQLDKVLQGHQRWVWDMAYSADSAYLVSASSDHTARLWELSSGTTVRQYSAHHKACVCVALNDSSA</sequence>
<dbReference type="Gene3D" id="2.130.10.10">
    <property type="entry name" value="YVTN repeat-like/Quinoprotein amine dehydrogenase"/>
    <property type="match status" value="2"/>
</dbReference>
<dbReference type="InterPro" id="IPR019775">
    <property type="entry name" value="WD40_repeat_CS"/>
</dbReference>
<dbReference type="GO" id="GO:0031932">
    <property type="term" value="C:TORC2 complex"/>
    <property type="evidence" value="ECO:0007669"/>
    <property type="project" value="InterPro"/>
</dbReference>
<dbReference type="PRINTS" id="PR00320">
    <property type="entry name" value="GPROTEINBRPT"/>
</dbReference>
<feature type="compositionally biased region" description="Low complexity" evidence="6">
    <location>
        <begin position="16"/>
        <end position="28"/>
    </location>
</feature>
<dbReference type="STRING" id="741276.A0A2S5BEZ7"/>
<dbReference type="InterPro" id="IPR001680">
    <property type="entry name" value="WD40_rpt"/>
</dbReference>
<dbReference type="PROSITE" id="PS50082">
    <property type="entry name" value="WD_REPEATS_2"/>
    <property type="match status" value="5"/>
</dbReference>